<feature type="domain" description="Mur ligase N-terminal catalytic" evidence="1">
    <location>
        <begin position="2"/>
        <end position="99"/>
    </location>
</feature>
<dbReference type="GO" id="GO:0016874">
    <property type="term" value="F:ligase activity"/>
    <property type="evidence" value="ECO:0007669"/>
    <property type="project" value="UniProtKB-KW"/>
</dbReference>
<organism evidence="3 4">
    <name type="scientific">Halorhodospira neutriphila</name>
    <dbReference type="NCBI Taxonomy" id="168379"/>
    <lineage>
        <taxon>Bacteria</taxon>
        <taxon>Pseudomonadati</taxon>
        <taxon>Pseudomonadota</taxon>
        <taxon>Gammaproteobacteria</taxon>
        <taxon>Chromatiales</taxon>
        <taxon>Ectothiorhodospiraceae</taxon>
        <taxon>Halorhodospira</taxon>
    </lineage>
</organism>
<dbReference type="InterPro" id="IPR050061">
    <property type="entry name" value="MurCDEF_pg_biosynth"/>
</dbReference>
<dbReference type="PANTHER" id="PTHR43445">
    <property type="entry name" value="UDP-N-ACETYLMURAMATE--L-ALANINE LIGASE-RELATED"/>
    <property type="match status" value="1"/>
</dbReference>
<sequence>MKIHILGICGTFMGSIALLARERGHSVAGSDTGAWPPMGELLERAGIPVSAGYTAAALEPPPDQVVVGNALSRGNPAVEHLLERGIDYCSGPAWLAAHVLGGRRVIAVAGTHGKTTTTTMAAWILRRCGGDPGFLIGGAPRFDAASARLGTDPAFVVEADEYDTAFFDKRAKAVHYRPRVLVLNNLEHDHADIYPDTEAIAAQLHQTVRTVPAGGRILVNGDDPALAGVLERGCWTPVERFGFGAGNDWRIAAGSEGAPAQLSYRGAPLGALRPPQPGRHNLANAAAAVAAAASEGVPAAEALAA</sequence>
<keyword evidence="3" id="KW-0436">Ligase</keyword>
<proteinExistence type="predicted"/>
<evidence type="ECO:0000313" key="3">
    <source>
        <dbReference type="EMBL" id="MBK1727543.1"/>
    </source>
</evidence>
<feature type="domain" description="Mur ligase central" evidence="2">
    <location>
        <begin position="108"/>
        <end position="292"/>
    </location>
</feature>
<name>A0ABS1E9N7_9GAMM</name>
<dbReference type="Gene3D" id="3.40.1190.10">
    <property type="entry name" value="Mur-like, catalytic domain"/>
    <property type="match status" value="1"/>
</dbReference>
<evidence type="ECO:0000259" key="2">
    <source>
        <dbReference type="Pfam" id="PF08245"/>
    </source>
</evidence>
<feature type="non-terminal residue" evidence="3">
    <location>
        <position position="305"/>
    </location>
</feature>
<evidence type="ECO:0000313" key="4">
    <source>
        <dbReference type="Proteomes" id="UP000738126"/>
    </source>
</evidence>
<dbReference type="InterPro" id="IPR000713">
    <property type="entry name" value="Mur_ligase_N"/>
</dbReference>
<dbReference type="EMBL" id="NRSH01000174">
    <property type="protein sequence ID" value="MBK1727543.1"/>
    <property type="molecule type" value="Genomic_DNA"/>
</dbReference>
<dbReference type="SUPFAM" id="SSF53623">
    <property type="entry name" value="MurD-like peptide ligases, catalytic domain"/>
    <property type="match status" value="1"/>
</dbReference>
<dbReference type="PANTHER" id="PTHR43445:SF5">
    <property type="entry name" value="UDP-N-ACETYLMURAMATE--L-ALANYL-GAMMA-D-GLUTAMYL-MESO-2,6-DIAMINOHEPTANDIOATE LIGASE"/>
    <property type="match status" value="1"/>
</dbReference>
<dbReference type="Pfam" id="PF08245">
    <property type="entry name" value="Mur_ligase_M"/>
    <property type="match status" value="1"/>
</dbReference>
<dbReference type="SUPFAM" id="SSF51984">
    <property type="entry name" value="MurCD N-terminal domain"/>
    <property type="match status" value="1"/>
</dbReference>
<reference evidence="3 4" key="1">
    <citation type="journal article" date="2020" name="Microorganisms">
        <title>Osmotic Adaptation and Compatible Solute Biosynthesis of Phototrophic Bacteria as Revealed from Genome Analyses.</title>
        <authorList>
            <person name="Imhoff J.F."/>
            <person name="Rahn T."/>
            <person name="Kunzel S."/>
            <person name="Keller A."/>
            <person name="Neulinger S.C."/>
        </authorList>
    </citation>
    <scope>NUCLEOTIDE SEQUENCE [LARGE SCALE GENOMIC DNA]</scope>
    <source>
        <strain evidence="3 4">DSM 15116</strain>
    </source>
</reference>
<comment type="caution">
    <text evidence="3">The sequence shown here is derived from an EMBL/GenBank/DDBJ whole genome shotgun (WGS) entry which is preliminary data.</text>
</comment>
<dbReference type="InterPro" id="IPR013221">
    <property type="entry name" value="Mur_ligase_cen"/>
</dbReference>
<dbReference type="Gene3D" id="3.40.50.720">
    <property type="entry name" value="NAD(P)-binding Rossmann-like Domain"/>
    <property type="match status" value="1"/>
</dbReference>
<dbReference type="Pfam" id="PF01225">
    <property type="entry name" value="Mur_ligase"/>
    <property type="match status" value="1"/>
</dbReference>
<dbReference type="RefSeq" id="WP_200261037.1">
    <property type="nucleotide sequence ID" value="NZ_NRSH01000174.1"/>
</dbReference>
<accession>A0ABS1E9N7</accession>
<protein>
    <submittedName>
        <fullName evidence="3">UDP-N-acetylmuramate:L-alanyl-gamma-D-glutamyl-meso-diaminopimelate ligase</fullName>
    </submittedName>
</protein>
<dbReference type="Proteomes" id="UP000738126">
    <property type="component" value="Unassembled WGS sequence"/>
</dbReference>
<gene>
    <name evidence="3" type="ORF">CKO13_11075</name>
</gene>
<keyword evidence="4" id="KW-1185">Reference proteome</keyword>
<evidence type="ECO:0000259" key="1">
    <source>
        <dbReference type="Pfam" id="PF01225"/>
    </source>
</evidence>
<dbReference type="InterPro" id="IPR036565">
    <property type="entry name" value="Mur-like_cat_sf"/>
</dbReference>